<dbReference type="Pfam" id="PF24478">
    <property type="entry name" value="DCX2_DCDC1"/>
    <property type="match status" value="2"/>
</dbReference>
<dbReference type="PANTHER" id="PTHR46302">
    <property type="entry name" value="DOUBLECORTIN DOMAIN-CONTAINING PROTEIN 1"/>
    <property type="match status" value="1"/>
</dbReference>
<dbReference type="Pfam" id="PF25510">
    <property type="entry name" value="Ubiquitin_DCDC1"/>
    <property type="match status" value="1"/>
</dbReference>
<dbReference type="Gene3D" id="3.10.20.230">
    <property type="entry name" value="Doublecortin domain"/>
    <property type="match status" value="2"/>
</dbReference>
<dbReference type="Proteomes" id="UP001652622">
    <property type="component" value="Unplaced"/>
</dbReference>
<dbReference type="PROSITE" id="PS50309">
    <property type="entry name" value="DC"/>
    <property type="match status" value="1"/>
</dbReference>
<organism evidence="3 4">
    <name type="scientific">Pantherophis guttatus</name>
    <name type="common">Corn snake</name>
    <name type="synonym">Elaphe guttata</name>
    <dbReference type="NCBI Taxonomy" id="94885"/>
    <lineage>
        <taxon>Eukaryota</taxon>
        <taxon>Metazoa</taxon>
        <taxon>Chordata</taxon>
        <taxon>Craniata</taxon>
        <taxon>Vertebrata</taxon>
        <taxon>Euteleostomi</taxon>
        <taxon>Lepidosauria</taxon>
        <taxon>Squamata</taxon>
        <taxon>Bifurcata</taxon>
        <taxon>Unidentata</taxon>
        <taxon>Episquamata</taxon>
        <taxon>Toxicofera</taxon>
        <taxon>Serpentes</taxon>
        <taxon>Colubroidea</taxon>
        <taxon>Colubridae</taxon>
        <taxon>Colubrinae</taxon>
        <taxon>Pantherophis</taxon>
    </lineage>
</organism>
<dbReference type="GO" id="GO:0030496">
    <property type="term" value="C:midbody"/>
    <property type="evidence" value="ECO:0007669"/>
    <property type="project" value="TreeGrafter"/>
</dbReference>
<protein>
    <submittedName>
        <fullName evidence="4 5">Doublecortin domain-containing protein 1 isoform X1</fullName>
    </submittedName>
</protein>
<dbReference type="InParanoid" id="A0A6P9C019"/>
<dbReference type="GO" id="GO:1902412">
    <property type="term" value="P:regulation of mitotic cytokinesis"/>
    <property type="evidence" value="ECO:0007669"/>
    <property type="project" value="InterPro"/>
</dbReference>
<dbReference type="InterPro" id="IPR035992">
    <property type="entry name" value="Ricin_B-like_lectins"/>
</dbReference>
<dbReference type="InterPro" id="IPR056415">
    <property type="entry name" value="DCX2_DCDC1"/>
</dbReference>
<evidence type="ECO:0000313" key="4">
    <source>
        <dbReference type="RefSeq" id="XP_034273080.1"/>
    </source>
</evidence>
<dbReference type="GO" id="GO:0008017">
    <property type="term" value="F:microtubule binding"/>
    <property type="evidence" value="ECO:0007669"/>
    <property type="project" value="InterPro"/>
</dbReference>
<feature type="region of interest" description="Disordered" evidence="1">
    <location>
        <begin position="61"/>
        <end position="113"/>
    </location>
</feature>
<dbReference type="RefSeq" id="XP_034273080.1">
    <property type="nucleotide sequence ID" value="XM_034417189.1"/>
</dbReference>
<accession>A0A6P9C019</accession>
<dbReference type="InterPro" id="IPR043188">
    <property type="entry name" value="DCDC1"/>
</dbReference>
<evidence type="ECO:0000259" key="2">
    <source>
        <dbReference type="PROSITE" id="PS50309"/>
    </source>
</evidence>
<feature type="region of interest" description="Disordered" evidence="1">
    <location>
        <begin position="1"/>
        <end position="20"/>
    </location>
</feature>
<dbReference type="CDD" id="cd17159">
    <property type="entry name" value="DCX4_DCDC5"/>
    <property type="match status" value="1"/>
</dbReference>
<dbReference type="GeneID" id="117665385"/>
<dbReference type="RefSeq" id="XP_060543630.1">
    <property type="nucleotide sequence ID" value="XM_060687647.1"/>
</dbReference>
<dbReference type="GO" id="GO:0035556">
    <property type="term" value="P:intracellular signal transduction"/>
    <property type="evidence" value="ECO:0007669"/>
    <property type="project" value="InterPro"/>
</dbReference>
<name>A0A6P9C019_PANGU</name>
<dbReference type="PANTHER" id="PTHR46302:SF3">
    <property type="entry name" value="DOUBLECORTIN DOMAIN-CONTAINING PROTEIN 1"/>
    <property type="match status" value="1"/>
</dbReference>
<feature type="region of interest" description="Disordered" evidence="1">
    <location>
        <begin position="801"/>
        <end position="842"/>
    </location>
</feature>
<proteinExistence type="predicted"/>
<gene>
    <name evidence="4 5" type="primary">DCDC1</name>
</gene>
<dbReference type="KEGG" id="pgut:117665385"/>
<dbReference type="CDD" id="cd17156">
    <property type="entry name" value="DCX1_DCDC5"/>
    <property type="match status" value="1"/>
</dbReference>
<dbReference type="OMA" id="IMVAYKT"/>
<dbReference type="CDD" id="cd17158">
    <property type="entry name" value="DCX3_DCDC5"/>
    <property type="match status" value="1"/>
</dbReference>
<dbReference type="SUPFAM" id="SSF50370">
    <property type="entry name" value="Ricin B-like lectins"/>
    <property type="match status" value="1"/>
</dbReference>
<evidence type="ECO:0000256" key="1">
    <source>
        <dbReference type="SAM" id="MobiDB-lite"/>
    </source>
</evidence>
<dbReference type="SUPFAM" id="SSF89837">
    <property type="entry name" value="Doublecortin (DC)"/>
    <property type="match status" value="4"/>
</dbReference>
<dbReference type="InterPro" id="IPR036572">
    <property type="entry name" value="Doublecortin_dom_sf"/>
</dbReference>
<dbReference type="PROSITE" id="PS50231">
    <property type="entry name" value="RICIN_B_LECTIN"/>
    <property type="match status" value="1"/>
</dbReference>
<dbReference type="InterPro" id="IPR003533">
    <property type="entry name" value="Doublecortin_dom"/>
</dbReference>
<evidence type="ECO:0000313" key="5">
    <source>
        <dbReference type="RefSeq" id="XP_060543630.1"/>
    </source>
</evidence>
<dbReference type="CTD" id="341019"/>
<dbReference type="InterPro" id="IPR057424">
    <property type="entry name" value="Ubiquitin_DCDC1"/>
</dbReference>
<keyword evidence="3" id="KW-1185">Reference proteome</keyword>
<feature type="domain" description="Doublecortin" evidence="2">
    <location>
        <begin position="1001"/>
        <end position="1057"/>
    </location>
</feature>
<reference evidence="4" key="1">
    <citation type="submission" date="2025-04" db="UniProtKB">
        <authorList>
            <consortium name="RefSeq"/>
        </authorList>
    </citation>
    <scope>IDENTIFICATION</scope>
    <source>
        <tissue evidence="4 5">Blood</tissue>
    </source>
</reference>
<sequence length="1853" mass="212357">MPLQPIQEMENNETESDDSFYIPWSETSERNYFVSSSSCSSQLLNVEATGMEKKLIMPFTKNAKKTEEKQRKSLFGLKSPPQSLVVSRRSGFQDGSVHQTKPVQKNDRKSKLASYESNSTNNFYLTSPYKRNRPISAPSGQLRCQQFPSSKLYFTGKASEVSQIFKQKPQILRVTAYKNGEINIFAKVTVPPSIKLLLEECTEKLKLNMAARRIFLADSTEVLSAIDIPHDADVYISTGEPFSNPFKKIKDHLLLMKNATWTLNGLIFPRDVKRRKAEPVLSKRMKKLIEKPMIRLLVFKNCMGQDGYEIAASPNQIEKFLDICTMRLNLISPAKYIYNMHGEKMEDLLNVPMLEKCLQNSITPLWGPLWVSKGEGFSPTGAKIYIQGVLLALYQRLKSAKNYCDQLDFATDDQKEKITDKSILSMKKQEILLEQHKVHNLIDELQAVIKSYKGHLSKLAPQLQAEQQQCASYVYQHIKELPTFPSQGLQLKVYENGKDTGETLVYISRKEMESNYGDQPGVILEKVQHMIHQRLQLSADFKPSGLSHFPTHLFDETGQEIKNPLLLQNEQKIWVSYGEDYRSPINPVLSLTFDKVLATKKNAITVIYKTLLDPSVDLLPRYDSWEAYDGFPENFQFIKVPEHQVLETVEPDNLFFQNKTDPQMVLLMSVTIENMRKGTARRNHCQNPIDTEHWPLSNIWLITKAGKIVSRAMAQGSLSVGHPIRAMMQDGRPLEGYKLTLQKRDKNNICQYWEFGNDGSIHSKAYPEFVLTYLEELNVKEMVQIKCSTHEVQSVLHQKIDDNSEDIPVPHQNQSEVLENSDRNSKKKQLSRPLDAHLMPKGTSGENCQLTVALVRKLEEKHPKASAQRWAIKHEGTNKPGQWKQSKVENPLWNKLTYMWPVLPNGELNQAFDWPIEGLLIPNSPPLKKPAGRKPEINMPLRLKVLRNGEPDKNKALSVLGFDSAFVIRKQNVDTEKTQKPKGHQKLYTDTNLEKESHNTEFQQFLERCTTALNLPFAARRLFTEKGVELFVLKDLEKDQLLYISCGEQWIDPLWTTAQHKKRLQCNNLASDIMAMRAYCVMRNPKNFVLQVKNDIVVGAKLSIARAVAEFEVKKDVEEPEKEKCEKSIEEIKDDTDKYLNSHIRSHLKTEACRKTTKYAWQQISCDFDEDYNIQKEKDEQFFEDAELYKKYRHQPKLAEEFQKAHHQHFEFKNGKIINCSFPNLVLGVENTDLHSGTEVVLLEKKCDDIKQHWVWKEESRSFHLAIDPDLVLTVSMPTVLNGCPKFPLEIQGCPIILQKYKPHNYGVANQKWNFTETKVFSAFYSTILDIEITAANYASICTFTVTKTEKIDQPGYYFLSPCGKKKIMICLACGRTIRGKKELKKLLPGTIFSCASGFQDRNNSSFCPFKCLDVNKIDLFSDKAESTLHYFEDVLASLKNETSLQVISEKIFAALDQKTVKIIAYKNGDGYRNGQLIVAHTFPRLLSSCTRRLELSRTACKLYNSEGTLILTLQDLVLCAVNDYLKKQETEERDEEAISDNGLKQIASVFSRKDKDKNINFTSSVITSDIDHLVLSNILRNPVEVWVSSGEPFLPLDTLQNIERQEKQRWLEKDKILADLNAMKHKMRQLQGRRITKYKAADLVPTKSPFQPVVVEGGWTEETQEEMKLMKTIQHAEMHLSELEALQFQRSSPFSPKLLVKNDKGLYKQPTTKRVWAYPNGNIPDKGAHAWGKSMTELLDSCTTHLKMTQSAKLLYTLDGHQLQSWEEIERDMIVCVSTGHAFMSQKAVQHEIEIRAHYARIRKQQGPESTNIVVSPSTKVIDKLNMNSSLLALTGRPHEDVNDRTYEDVND</sequence>
<evidence type="ECO:0000313" key="3">
    <source>
        <dbReference type="Proteomes" id="UP001652622"/>
    </source>
</evidence>